<feature type="non-terminal residue" evidence="3">
    <location>
        <position position="1"/>
    </location>
</feature>
<evidence type="ECO:0000256" key="1">
    <source>
        <dbReference type="PROSITE-ProRule" id="PRU00267"/>
    </source>
</evidence>
<feature type="domain" description="HMG box" evidence="2">
    <location>
        <begin position="66"/>
        <end position="134"/>
    </location>
</feature>
<accession>R9RGN2</accession>
<keyword evidence="1" id="KW-0238">DNA-binding</keyword>
<dbReference type="VEuPathDB" id="FungiDB:FUN_001860"/>
<dbReference type="SMART" id="SM00398">
    <property type="entry name" value="HMG"/>
    <property type="match status" value="1"/>
</dbReference>
<dbReference type="AlphaFoldDB" id="R9RGN2"/>
<dbReference type="InterPro" id="IPR009071">
    <property type="entry name" value="HMG_box_dom"/>
</dbReference>
<dbReference type="GO" id="GO:0005634">
    <property type="term" value="C:nucleus"/>
    <property type="evidence" value="ECO:0007669"/>
    <property type="project" value="UniProtKB-UniRule"/>
</dbReference>
<dbReference type="VEuPathDB" id="FungiDB:RhiirFUN_026079"/>
<dbReference type="InterPro" id="IPR036910">
    <property type="entry name" value="HMG_box_dom_sf"/>
</dbReference>
<organism evidence="3">
    <name type="scientific">Rhizophagus irregularis</name>
    <dbReference type="NCBI Taxonomy" id="588596"/>
    <lineage>
        <taxon>Eukaryota</taxon>
        <taxon>Fungi</taxon>
        <taxon>Fungi incertae sedis</taxon>
        <taxon>Mucoromycota</taxon>
        <taxon>Glomeromycotina</taxon>
        <taxon>Glomeromycetes</taxon>
        <taxon>Glomerales</taxon>
        <taxon>Glomeraceae</taxon>
        <taxon>Rhizophagus</taxon>
    </lineage>
</organism>
<evidence type="ECO:0000313" key="3">
    <source>
        <dbReference type="EMBL" id="AGM48263.1"/>
    </source>
</evidence>
<name>R9RGN2_9GLOM</name>
<protein>
    <submittedName>
        <fullName evidence="3">MATA_HMG</fullName>
    </submittedName>
</protein>
<evidence type="ECO:0000259" key="2">
    <source>
        <dbReference type="PROSITE" id="PS50118"/>
    </source>
</evidence>
<feature type="DNA-binding region" description="HMG box" evidence="1">
    <location>
        <begin position="66"/>
        <end position="134"/>
    </location>
</feature>
<dbReference type="Pfam" id="PF00505">
    <property type="entry name" value="HMG_box"/>
    <property type="match status" value="1"/>
</dbReference>
<dbReference type="PROSITE" id="PS50118">
    <property type="entry name" value="HMG_BOX_2"/>
    <property type="match status" value="1"/>
</dbReference>
<dbReference type="GO" id="GO:0003677">
    <property type="term" value="F:DNA binding"/>
    <property type="evidence" value="ECO:0007669"/>
    <property type="project" value="UniProtKB-UniRule"/>
</dbReference>
<proteinExistence type="predicted"/>
<dbReference type="Gene3D" id="1.10.30.10">
    <property type="entry name" value="High mobility group box domain"/>
    <property type="match status" value="1"/>
</dbReference>
<reference evidence="3" key="1">
    <citation type="journal article" date="2014" name="New Phytol.">
        <title>Extreme diversification of the mating type-high-mobility group (MATA-HMG) gene family in a plant-associated arbuscular mycorrhizal fungus.</title>
        <authorList>
            <person name="Riley R."/>
            <person name="Charron P."/>
            <person name="Idnurm A."/>
            <person name="Farinelli L."/>
            <person name="Dalpe Y."/>
            <person name="Martin F."/>
            <person name="Corradi N."/>
        </authorList>
    </citation>
    <scope>NUCLEOTIDE SEQUENCE</scope>
</reference>
<sequence length="141" mass="16839">FNKMSNEQFHPVNFNDKHIYEKLSDEVIFPELDKQTINSYNFYLPLDTLISNSQTSRRPKKLRNKTPRPQNAWILYRKDRLARDAKVYRGWKACDISKDLGERWKNEDEITIEAFNALAKLAKHRHGIVNEGYKYIPLKKR</sequence>
<keyword evidence="1" id="KW-0539">Nucleus</keyword>
<gene>
    <name evidence="3" type="primary">HMG23</name>
</gene>
<dbReference type="SUPFAM" id="SSF47095">
    <property type="entry name" value="HMG-box"/>
    <property type="match status" value="1"/>
</dbReference>
<dbReference type="VEuPathDB" id="FungiDB:RhiirA1_416913"/>
<dbReference type="EMBL" id="KC785105">
    <property type="protein sequence ID" value="AGM48263.1"/>
    <property type="molecule type" value="Genomic_DNA"/>
</dbReference>